<protein>
    <recommendedName>
        <fullName evidence="3">DUF2188 domain-containing protein</fullName>
    </recommendedName>
</protein>
<proteinExistence type="predicted"/>
<sequence>MPLRITMHRNDKEPIECVCLGDLAEAIAVAREAREAGDCVAVQIWNTDGQLLHEDGELG</sequence>
<dbReference type="RefSeq" id="WP_066842092.1">
    <property type="nucleotide sequence ID" value="NZ_CP019602.1"/>
</dbReference>
<gene>
    <name evidence="1" type="ORF">A9D14_00655</name>
</gene>
<name>A0A1Z1F825_9SPHN</name>
<accession>A0A1Z1F825</accession>
<keyword evidence="2" id="KW-1185">Reference proteome</keyword>
<dbReference type="EMBL" id="CP019602">
    <property type="protein sequence ID" value="ARU14951.1"/>
    <property type="molecule type" value="Genomic_DNA"/>
</dbReference>
<organism evidence="1 2">
    <name type="scientific">Croceicoccus marinus</name>
    <dbReference type="NCBI Taxonomy" id="450378"/>
    <lineage>
        <taxon>Bacteria</taxon>
        <taxon>Pseudomonadati</taxon>
        <taxon>Pseudomonadota</taxon>
        <taxon>Alphaproteobacteria</taxon>
        <taxon>Sphingomonadales</taxon>
        <taxon>Erythrobacteraceae</taxon>
        <taxon>Croceicoccus</taxon>
    </lineage>
</organism>
<dbReference type="Proteomes" id="UP000195807">
    <property type="component" value="Chromosome"/>
</dbReference>
<dbReference type="KEGG" id="cman:A9D14_00655"/>
<evidence type="ECO:0008006" key="3">
    <source>
        <dbReference type="Google" id="ProtNLM"/>
    </source>
</evidence>
<reference evidence="1 2" key="1">
    <citation type="submission" date="2017-01" db="EMBL/GenBank/DDBJ databases">
        <title>Complete genome sequence of esterase-producing bacterium Croceicoccus marinus E4A9.</title>
        <authorList>
            <person name="Wu Y.-H."/>
            <person name="Cheng H."/>
            <person name="Xu L."/>
            <person name="Huo Y.-Y."/>
            <person name="Wang C.-S."/>
            <person name="Xu X.-W."/>
        </authorList>
    </citation>
    <scope>NUCLEOTIDE SEQUENCE [LARGE SCALE GENOMIC DNA]</scope>
    <source>
        <strain evidence="1 2">E4A9</strain>
    </source>
</reference>
<dbReference type="AlphaFoldDB" id="A0A1Z1F825"/>
<evidence type="ECO:0000313" key="1">
    <source>
        <dbReference type="EMBL" id="ARU14951.1"/>
    </source>
</evidence>
<evidence type="ECO:0000313" key="2">
    <source>
        <dbReference type="Proteomes" id="UP000195807"/>
    </source>
</evidence>